<dbReference type="EMBL" id="CP030057">
    <property type="protein sequence ID" value="QOZ61608.1"/>
    <property type="molecule type" value="Genomic_DNA"/>
</dbReference>
<dbReference type="Proteomes" id="UP000625079">
    <property type="component" value="Unassembled WGS sequence"/>
</dbReference>
<keyword evidence="4" id="KW-1185">Reference proteome</keyword>
<evidence type="ECO:0000256" key="1">
    <source>
        <dbReference type="SAM" id="Phobius"/>
    </source>
</evidence>
<keyword evidence="1" id="KW-1133">Transmembrane helix</keyword>
<reference evidence="2" key="3">
    <citation type="submission" date="2022-12" db="EMBL/GenBank/DDBJ databases">
        <authorList>
            <person name="Sun Q."/>
            <person name="Zhou Y."/>
        </authorList>
    </citation>
    <scope>NUCLEOTIDE SEQUENCE</scope>
    <source>
        <strain evidence="2">CGMCC 1.15034</strain>
    </source>
</reference>
<keyword evidence="1" id="KW-0812">Transmembrane</keyword>
<feature type="transmembrane region" description="Helical" evidence="1">
    <location>
        <begin position="71"/>
        <end position="89"/>
    </location>
</feature>
<dbReference type="EMBL" id="BMHC01000002">
    <property type="protein sequence ID" value="GGI22250.1"/>
    <property type="molecule type" value="Genomic_DNA"/>
</dbReference>
<organism evidence="2 5">
    <name type="scientific">Bradyrhizobium guangdongense</name>
    <dbReference type="NCBI Taxonomy" id="1325090"/>
    <lineage>
        <taxon>Bacteria</taxon>
        <taxon>Pseudomonadati</taxon>
        <taxon>Pseudomonadota</taxon>
        <taxon>Alphaproteobacteria</taxon>
        <taxon>Hyphomicrobiales</taxon>
        <taxon>Nitrobacteraceae</taxon>
        <taxon>Bradyrhizobium</taxon>
    </lineage>
</organism>
<evidence type="ECO:0000313" key="5">
    <source>
        <dbReference type="Proteomes" id="UP000625079"/>
    </source>
</evidence>
<dbReference type="Proteomes" id="UP000593880">
    <property type="component" value="Chromosome"/>
</dbReference>
<sequence>MRWPLPALQIVVAFASAFNVIRFRLDNLLLEGAAELDHLTLAALVTIAVLTAAVLALCWRVPAATTRGTTLALVLVALTALSGFVPQTVQKERRTAEHVASQAQAERREQTFAREMQGWADDIDKRIAGPHPLEPDQAWAFLDAVSSAGYRDDGPNPLSARALELLQKALAAELLDVNAEVPGHRLKDPTARSLFLQFYKERIEPLRYSLAKQDWEIMRLLATRAELLQPDAAPLVADLKKTMVPGPSRFISLK</sequence>
<evidence type="ECO:0000313" key="3">
    <source>
        <dbReference type="EMBL" id="QOZ61608.1"/>
    </source>
</evidence>
<dbReference type="AlphaFoldDB" id="A0A410VAA6"/>
<feature type="transmembrane region" description="Helical" evidence="1">
    <location>
        <begin position="41"/>
        <end position="59"/>
    </location>
</feature>
<name>A0A410VAA6_9BRAD</name>
<evidence type="ECO:0000313" key="4">
    <source>
        <dbReference type="Proteomes" id="UP000593880"/>
    </source>
</evidence>
<reference evidence="2" key="1">
    <citation type="journal article" date="2014" name="Int. J. Syst. Evol. Microbiol.">
        <title>Complete genome sequence of Corynebacterium casei LMG S-19264T (=DSM 44701T), isolated from a smear-ripened cheese.</title>
        <authorList>
            <consortium name="US DOE Joint Genome Institute (JGI-PGF)"/>
            <person name="Walter F."/>
            <person name="Albersmeier A."/>
            <person name="Kalinowski J."/>
            <person name="Ruckert C."/>
        </authorList>
    </citation>
    <scope>NUCLEOTIDE SEQUENCE</scope>
    <source>
        <strain evidence="2">CGMCC 1.15034</strain>
    </source>
</reference>
<accession>A0A410VAA6</accession>
<proteinExistence type="predicted"/>
<reference evidence="3 4" key="2">
    <citation type="submission" date="2018-06" db="EMBL/GenBank/DDBJ databases">
        <title>Comparative genomics of rhizobia nodulating Arachis hypogaea in China.</title>
        <authorList>
            <person name="Li Y."/>
        </authorList>
    </citation>
    <scope>NUCLEOTIDE SEQUENCE [LARGE SCALE GENOMIC DNA]</scope>
    <source>
        <strain evidence="3 4">CCBAU 51658</strain>
    </source>
</reference>
<keyword evidence="1" id="KW-0472">Membrane</keyword>
<evidence type="ECO:0000313" key="2">
    <source>
        <dbReference type="EMBL" id="GGI22250.1"/>
    </source>
</evidence>
<protein>
    <submittedName>
        <fullName evidence="2">Uncharacterized protein</fullName>
    </submittedName>
</protein>
<gene>
    <name evidence="2" type="ORF">GCM10010987_18460</name>
    <name evidence="3" type="ORF">XH86_24885</name>
</gene>